<dbReference type="NCBIfam" id="TIGR03953">
    <property type="entry name" value="rplD_bact"/>
    <property type="match status" value="1"/>
</dbReference>
<dbReference type="GO" id="GO:0005840">
    <property type="term" value="C:ribosome"/>
    <property type="evidence" value="ECO:0007669"/>
    <property type="project" value="UniProtKB-KW"/>
</dbReference>
<dbReference type="InterPro" id="IPR002136">
    <property type="entry name" value="Ribosomal_uL4"/>
</dbReference>
<dbReference type="Proteomes" id="UP000033996">
    <property type="component" value="Unassembled WGS sequence"/>
</dbReference>
<keyword evidence="3 5" id="KW-0687">Ribonucleoprotein</keyword>
<dbReference type="HAMAP" id="MF_01328_B">
    <property type="entry name" value="Ribosomal_uL4_B"/>
    <property type="match status" value="1"/>
</dbReference>
<evidence type="ECO:0000256" key="1">
    <source>
        <dbReference type="ARBA" id="ARBA00010528"/>
    </source>
</evidence>
<evidence type="ECO:0000256" key="2">
    <source>
        <dbReference type="ARBA" id="ARBA00022980"/>
    </source>
</evidence>
<accession>A0A837HZH7</accession>
<gene>
    <name evidence="5" type="primary">rplD</name>
    <name evidence="7" type="ORF">UT35_C0027G0010</name>
</gene>
<evidence type="ECO:0000256" key="6">
    <source>
        <dbReference type="SAM" id="MobiDB-lite"/>
    </source>
</evidence>
<evidence type="ECO:0000313" key="7">
    <source>
        <dbReference type="EMBL" id="KKR07334.1"/>
    </source>
</evidence>
<feature type="compositionally biased region" description="Basic residues" evidence="6">
    <location>
        <begin position="59"/>
        <end position="76"/>
    </location>
</feature>
<dbReference type="Gene3D" id="3.40.1370.10">
    <property type="match status" value="1"/>
</dbReference>
<evidence type="ECO:0000256" key="4">
    <source>
        <dbReference type="ARBA" id="ARBA00035244"/>
    </source>
</evidence>
<keyword evidence="5" id="KW-0694">RNA-binding</keyword>
<reference evidence="7 8" key="1">
    <citation type="journal article" date="2015" name="Nature">
        <title>rRNA introns, odd ribosomes, and small enigmatic genomes across a large radiation of phyla.</title>
        <authorList>
            <person name="Brown C.T."/>
            <person name="Hug L.A."/>
            <person name="Thomas B.C."/>
            <person name="Sharon I."/>
            <person name="Castelle C.J."/>
            <person name="Singh A."/>
            <person name="Wilkins M.J."/>
            <person name="Williams K.H."/>
            <person name="Banfield J.F."/>
        </authorList>
    </citation>
    <scope>NUCLEOTIDE SEQUENCE [LARGE SCALE GENOMIC DNA]</scope>
</reference>
<keyword evidence="2 5" id="KW-0689">Ribosomal protein</keyword>
<organism evidence="7 8">
    <name type="scientific">Candidatus Yanofskybacteria bacterium GW2011_GWD1_39_16</name>
    <dbReference type="NCBI Taxonomy" id="1619030"/>
    <lineage>
        <taxon>Bacteria</taxon>
        <taxon>Candidatus Yanofskyibacteriota</taxon>
    </lineage>
</organism>
<dbReference type="PANTHER" id="PTHR10746">
    <property type="entry name" value="50S RIBOSOMAL PROTEIN L4"/>
    <property type="match status" value="1"/>
</dbReference>
<comment type="function">
    <text evidence="5">Forms part of the polypeptide exit tunnel.</text>
</comment>
<dbReference type="AlphaFoldDB" id="A0A837HZH7"/>
<dbReference type="InterPro" id="IPR023574">
    <property type="entry name" value="Ribosomal_uL4_dom_sf"/>
</dbReference>
<dbReference type="GO" id="GO:0019843">
    <property type="term" value="F:rRNA binding"/>
    <property type="evidence" value="ECO:0007669"/>
    <property type="project" value="UniProtKB-UniRule"/>
</dbReference>
<dbReference type="PANTHER" id="PTHR10746:SF6">
    <property type="entry name" value="LARGE RIBOSOMAL SUBUNIT PROTEIN UL4M"/>
    <property type="match status" value="1"/>
</dbReference>
<dbReference type="InterPro" id="IPR013005">
    <property type="entry name" value="Ribosomal_uL4-like"/>
</dbReference>
<proteinExistence type="inferred from homology"/>
<evidence type="ECO:0000256" key="3">
    <source>
        <dbReference type="ARBA" id="ARBA00023274"/>
    </source>
</evidence>
<protein>
    <recommendedName>
        <fullName evidence="4 5">Large ribosomal subunit protein uL4</fullName>
    </recommendedName>
</protein>
<dbReference type="EMBL" id="LBWL01000027">
    <property type="protein sequence ID" value="KKR07334.1"/>
    <property type="molecule type" value="Genomic_DNA"/>
</dbReference>
<name>A0A837HZH7_9BACT</name>
<comment type="similarity">
    <text evidence="1 5">Belongs to the universal ribosomal protein uL4 family.</text>
</comment>
<comment type="function">
    <text evidence="5">One of the primary rRNA binding proteins, this protein initially binds near the 5'-end of the 23S rRNA. It is important during the early stages of 50S assembly. It makes multiple contacts with different domains of the 23S rRNA in the assembled 50S subunit and ribosome.</text>
</comment>
<comment type="subunit">
    <text evidence="5">Part of the 50S ribosomal subunit.</text>
</comment>
<comment type="caution">
    <text evidence="7">The sequence shown here is derived from an EMBL/GenBank/DDBJ whole genome shotgun (WGS) entry which is preliminary data.</text>
</comment>
<dbReference type="GO" id="GO:0003735">
    <property type="term" value="F:structural constituent of ribosome"/>
    <property type="evidence" value="ECO:0007669"/>
    <property type="project" value="InterPro"/>
</dbReference>
<sequence>METNLYNQKGDNIGKIKLPDSIFGLKLNMDLLYQVVTAQRANKRQIIAHAKGRNEVRGGGKKPWRQKGTGRARHGSIRSPIWKGGGVTHGPLKEKIYKKDINRKMARKALLVALASKLIDNNLFIVDSIKLEHPKTKEIVTIFKNISRNYPDKRMSNTLLVLPTNDKDFVRATNNLKNLSVIEARNLSTLDAVSYKNLLFIKDSIGVLEKMSVKN</sequence>
<dbReference type="GO" id="GO:1990904">
    <property type="term" value="C:ribonucleoprotein complex"/>
    <property type="evidence" value="ECO:0007669"/>
    <property type="project" value="UniProtKB-KW"/>
</dbReference>
<dbReference type="SUPFAM" id="SSF52166">
    <property type="entry name" value="Ribosomal protein L4"/>
    <property type="match status" value="1"/>
</dbReference>
<evidence type="ECO:0000256" key="5">
    <source>
        <dbReference type="HAMAP-Rule" id="MF_01328"/>
    </source>
</evidence>
<evidence type="ECO:0000313" key="8">
    <source>
        <dbReference type="Proteomes" id="UP000033996"/>
    </source>
</evidence>
<dbReference type="Pfam" id="PF00573">
    <property type="entry name" value="Ribosomal_L4"/>
    <property type="match status" value="1"/>
</dbReference>
<keyword evidence="5" id="KW-0699">rRNA-binding</keyword>
<dbReference type="GO" id="GO:0006412">
    <property type="term" value="P:translation"/>
    <property type="evidence" value="ECO:0007669"/>
    <property type="project" value="UniProtKB-UniRule"/>
</dbReference>
<feature type="region of interest" description="Disordered" evidence="6">
    <location>
        <begin position="53"/>
        <end position="80"/>
    </location>
</feature>